<dbReference type="GO" id="GO:0005576">
    <property type="term" value="C:extracellular region"/>
    <property type="evidence" value="ECO:0007669"/>
    <property type="project" value="TreeGrafter"/>
</dbReference>
<proteinExistence type="predicted"/>
<evidence type="ECO:0000313" key="4">
    <source>
        <dbReference type="Proteomes" id="UP000620124"/>
    </source>
</evidence>
<reference evidence="3" key="1">
    <citation type="submission" date="2020-05" db="EMBL/GenBank/DDBJ databases">
        <title>Mycena genomes resolve the evolution of fungal bioluminescence.</title>
        <authorList>
            <person name="Tsai I.J."/>
        </authorList>
    </citation>
    <scope>NUCLEOTIDE SEQUENCE</scope>
    <source>
        <strain evidence="3">CCC161011</strain>
    </source>
</reference>
<evidence type="ECO:0000256" key="1">
    <source>
        <dbReference type="SAM" id="MobiDB-lite"/>
    </source>
</evidence>
<sequence>MQMISLLYLALITLTASGSVLKSRDVEPAEMAMREIVQELDTILVDVILLTPGDLAASQNIENHFSNVTDLTGNATLQIEACVSKEGLATTTDALAMLIIAEDEFSPTLFDTLNRTAAAAPLFSKEGFGDQLRNDLIRYNATNAKYLQALISGTPPGLVPNATVVEREVVEAFNRAIGAFGVASTTTAGTTSITTTTTTTTVGRSSSSATGTQTASTSSTIRV</sequence>
<keyword evidence="2" id="KW-0732">Signal</keyword>
<comment type="caution">
    <text evidence="3">The sequence shown here is derived from an EMBL/GenBank/DDBJ whole genome shotgun (WGS) entry which is preliminary data.</text>
</comment>
<evidence type="ECO:0000313" key="3">
    <source>
        <dbReference type="EMBL" id="KAF7334655.1"/>
    </source>
</evidence>
<organism evidence="3 4">
    <name type="scientific">Mycena venus</name>
    <dbReference type="NCBI Taxonomy" id="2733690"/>
    <lineage>
        <taxon>Eukaryota</taxon>
        <taxon>Fungi</taxon>
        <taxon>Dikarya</taxon>
        <taxon>Basidiomycota</taxon>
        <taxon>Agaricomycotina</taxon>
        <taxon>Agaricomycetes</taxon>
        <taxon>Agaricomycetidae</taxon>
        <taxon>Agaricales</taxon>
        <taxon>Marasmiineae</taxon>
        <taxon>Mycenaceae</taxon>
        <taxon>Mycena</taxon>
    </lineage>
</organism>
<gene>
    <name evidence="3" type="ORF">MVEN_02296000</name>
</gene>
<feature type="region of interest" description="Disordered" evidence="1">
    <location>
        <begin position="196"/>
        <end position="223"/>
    </location>
</feature>
<name>A0A8H6X5T5_9AGAR</name>
<evidence type="ECO:0008006" key="5">
    <source>
        <dbReference type="Google" id="ProtNLM"/>
    </source>
</evidence>
<feature type="signal peptide" evidence="2">
    <location>
        <begin position="1"/>
        <end position="18"/>
    </location>
</feature>
<dbReference type="EMBL" id="JACAZI010000026">
    <property type="protein sequence ID" value="KAF7334655.1"/>
    <property type="molecule type" value="Genomic_DNA"/>
</dbReference>
<dbReference type="PANTHER" id="PTHR38123">
    <property type="entry name" value="CELL WALL SERINE-THREONINE-RICH GALACTOMANNOPROTEIN MP1 (AFU_ORTHOLOGUE AFUA_4G03240)"/>
    <property type="match status" value="1"/>
</dbReference>
<evidence type="ECO:0000256" key="2">
    <source>
        <dbReference type="SAM" id="SignalP"/>
    </source>
</evidence>
<feature type="chain" id="PRO_5034551263" description="Hydrophobic surface binding protein" evidence="2">
    <location>
        <begin position="19"/>
        <end position="223"/>
    </location>
</feature>
<dbReference type="Proteomes" id="UP000620124">
    <property type="component" value="Unassembled WGS sequence"/>
</dbReference>
<dbReference type="OrthoDB" id="3030432at2759"/>
<accession>A0A8H6X5T5</accession>
<protein>
    <recommendedName>
        <fullName evidence="5">Hydrophobic surface binding protein</fullName>
    </recommendedName>
</protein>
<dbReference type="PANTHER" id="PTHR38123:SF6">
    <property type="entry name" value="CELL WALL SERINE-THREONINE-RICH GALACTOMANNOPROTEIN MP1 (AFU_ORTHOLOGUE AFUA_4G03240)"/>
    <property type="match status" value="1"/>
</dbReference>
<dbReference type="Gene3D" id="1.20.1280.140">
    <property type="match status" value="1"/>
</dbReference>
<keyword evidence="4" id="KW-1185">Reference proteome</keyword>
<dbReference type="AlphaFoldDB" id="A0A8H6X5T5"/>